<feature type="region of interest" description="Disordered" evidence="1">
    <location>
        <begin position="245"/>
        <end position="266"/>
    </location>
</feature>
<reference evidence="2 3" key="1">
    <citation type="submission" date="2023-08" db="EMBL/GenBank/DDBJ databases">
        <title>Black Yeasts Isolated from many extreme environments.</title>
        <authorList>
            <person name="Coleine C."/>
            <person name="Stajich J.E."/>
            <person name="Selbmann L."/>
        </authorList>
    </citation>
    <scope>NUCLEOTIDE SEQUENCE [LARGE SCALE GENOMIC DNA]</scope>
    <source>
        <strain evidence="2 3">CCFEE 5935</strain>
    </source>
</reference>
<organism evidence="2 3">
    <name type="scientific">Saxophila tyrrhenica</name>
    <dbReference type="NCBI Taxonomy" id="1690608"/>
    <lineage>
        <taxon>Eukaryota</taxon>
        <taxon>Fungi</taxon>
        <taxon>Dikarya</taxon>
        <taxon>Ascomycota</taxon>
        <taxon>Pezizomycotina</taxon>
        <taxon>Dothideomycetes</taxon>
        <taxon>Dothideomycetidae</taxon>
        <taxon>Mycosphaerellales</taxon>
        <taxon>Extremaceae</taxon>
        <taxon>Saxophila</taxon>
    </lineage>
</organism>
<evidence type="ECO:0000313" key="3">
    <source>
        <dbReference type="Proteomes" id="UP001337655"/>
    </source>
</evidence>
<dbReference type="AlphaFoldDB" id="A0AAV9NUQ9"/>
<dbReference type="EMBL" id="JAVRRT010000026">
    <property type="protein sequence ID" value="KAK5163340.1"/>
    <property type="molecule type" value="Genomic_DNA"/>
</dbReference>
<proteinExistence type="predicted"/>
<dbReference type="RefSeq" id="XP_064653834.1">
    <property type="nucleotide sequence ID" value="XM_064807930.1"/>
</dbReference>
<protein>
    <recommendedName>
        <fullName evidence="4">Homeobox domain-containing protein</fullName>
    </recommendedName>
</protein>
<dbReference type="SUPFAM" id="SSF46689">
    <property type="entry name" value="Homeodomain-like"/>
    <property type="match status" value="1"/>
</dbReference>
<feature type="compositionally biased region" description="Acidic residues" evidence="1">
    <location>
        <begin position="39"/>
        <end position="62"/>
    </location>
</feature>
<feature type="region of interest" description="Disordered" evidence="1">
    <location>
        <begin position="38"/>
        <end position="64"/>
    </location>
</feature>
<dbReference type="GeneID" id="89932038"/>
<gene>
    <name evidence="2" type="ORF">LTR77_010713</name>
</gene>
<feature type="region of interest" description="Disordered" evidence="1">
    <location>
        <begin position="1"/>
        <end position="22"/>
    </location>
</feature>
<keyword evidence="3" id="KW-1185">Reference proteome</keyword>
<comment type="caution">
    <text evidence="2">The sequence shown here is derived from an EMBL/GenBank/DDBJ whole genome shotgun (WGS) entry which is preliminary data.</text>
</comment>
<feature type="compositionally biased region" description="Basic and acidic residues" evidence="1">
    <location>
        <begin position="11"/>
        <end position="22"/>
    </location>
</feature>
<dbReference type="Proteomes" id="UP001337655">
    <property type="component" value="Unassembled WGS sequence"/>
</dbReference>
<dbReference type="InterPro" id="IPR009057">
    <property type="entry name" value="Homeodomain-like_sf"/>
</dbReference>
<sequence>MTDQLGSMYTREAKRKDVEDRITCSGSHRQAFTTALDAIEAELDSDHDDTSSDGDSDSEGSEGDWTKVLSTATFGRRILLPSYQRINVDEIMGINQLYGREKDFLEEAHRTAISRILMSDDGVSSEAEADQGEPQAREHAILEEFRATYGRVRESTDRVTAKDSRLPCATQLGSSLSMSVAENVLLQDFWRICQMPNDAELTMLSVACELPEHMVEDWFCEKSSRKGSYFYKLTKADAMDKALAAETDRKRKLTEDDDEDEGEDTE</sequence>
<feature type="compositionally biased region" description="Acidic residues" evidence="1">
    <location>
        <begin position="255"/>
        <end position="266"/>
    </location>
</feature>
<dbReference type="Gene3D" id="1.10.10.60">
    <property type="entry name" value="Homeodomain-like"/>
    <property type="match status" value="1"/>
</dbReference>
<name>A0AAV9NUQ9_9PEZI</name>
<evidence type="ECO:0000313" key="2">
    <source>
        <dbReference type="EMBL" id="KAK5163340.1"/>
    </source>
</evidence>
<evidence type="ECO:0008006" key="4">
    <source>
        <dbReference type="Google" id="ProtNLM"/>
    </source>
</evidence>
<evidence type="ECO:0000256" key="1">
    <source>
        <dbReference type="SAM" id="MobiDB-lite"/>
    </source>
</evidence>
<accession>A0AAV9NUQ9</accession>